<evidence type="ECO:0000259" key="4">
    <source>
        <dbReference type="PROSITE" id="PS50089"/>
    </source>
</evidence>
<proteinExistence type="predicted"/>
<gene>
    <name evidence="5" type="ORF">L596_016880</name>
</gene>
<evidence type="ECO:0000256" key="3">
    <source>
        <dbReference type="PROSITE-ProRule" id="PRU00175"/>
    </source>
</evidence>
<dbReference type="PROSITE" id="PS50089">
    <property type="entry name" value="ZF_RING_2"/>
    <property type="match status" value="1"/>
</dbReference>
<reference evidence="5 6" key="2">
    <citation type="journal article" date="2019" name="G3 (Bethesda)">
        <title>Hybrid Assembly of the Genome of the Entomopathogenic Nematode Steinernema carpocapsae Identifies the X-Chromosome.</title>
        <authorList>
            <person name="Serra L."/>
            <person name="Macchietto M."/>
            <person name="Macias-Munoz A."/>
            <person name="McGill C.J."/>
            <person name="Rodriguez I.M."/>
            <person name="Rodriguez B."/>
            <person name="Murad R."/>
            <person name="Mortazavi A."/>
        </authorList>
    </citation>
    <scope>NUCLEOTIDE SEQUENCE [LARGE SCALE GENOMIC DNA]</scope>
    <source>
        <strain evidence="5 6">ALL</strain>
    </source>
</reference>
<comment type="caution">
    <text evidence="5">The sequence shown here is derived from an EMBL/GenBank/DDBJ whole genome shotgun (WGS) entry which is preliminary data.</text>
</comment>
<dbReference type="GO" id="GO:0008270">
    <property type="term" value="F:zinc ion binding"/>
    <property type="evidence" value="ECO:0007669"/>
    <property type="project" value="UniProtKB-KW"/>
</dbReference>
<protein>
    <recommendedName>
        <fullName evidence="4">RING-type domain-containing protein</fullName>
    </recommendedName>
</protein>
<feature type="domain" description="RING-type" evidence="4">
    <location>
        <begin position="4"/>
        <end position="40"/>
    </location>
</feature>
<dbReference type="SUPFAM" id="SSF57850">
    <property type="entry name" value="RING/U-box"/>
    <property type="match status" value="1"/>
</dbReference>
<organism evidence="5 6">
    <name type="scientific">Steinernema carpocapsae</name>
    <name type="common">Entomopathogenic nematode</name>
    <dbReference type="NCBI Taxonomy" id="34508"/>
    <lineage>
        <taxon>Eukaryota</taxon>
        <taxon>Metazoa</taxon>
        <taxon>Ecdysozoa</taxon>
        <taxon>Nematoda</taxon>
        <taxon>Chromadorea</taxon>
        <taxon>Rhabditida</taxon>
        <taxon>Tylenchina</taxon>
        <taxon>Panagrolaimomorpha</taxon>
        <taxon>Strongyloidoidea</taxon>
        <taxon>Steinernematidae</taxon>
        <taxon>Steinernema</taxon>
    </lineage>
</organism>
<keyword evidence="1 3" id="KW-0863">Zinc-finger</keyword>
<evidence type="ECO:0000313" key="6">
    <source>
        <dbReference type="Proteomes" id="UP000298663"/>
    </source>
</evidence>
<evidence type="ECO:0000256" key="1">
    <source>
        <dbReference type="ARBA" id="ARBA00022771"/>
    </source>
</evidence>
<dbReference type="Proteomes" id="UP000298663">
    <property type="component" value="Unassembled WGS sequence"/>
</dbReference>
<accession>A0A4U5NJD4</accession>
<sequence length="152" mass="17217">MSTCTSCSEVLSFTSPSLINQCGHIFHESCSLQMFTCPSCLETIANLEKIYFSVSTYNLMNSSADLCKIQERIKELEAKNESLRNATDYDALSDMCSENDDEDDFNLLAAEQLMEAVMDLQRQKNAASTAVVREALTREIDVLIRRFEEQFL</sequence>
<dbReference type="EMBL" id="AZBU02000004">
    <property type="protein sequence ID" value="TKR83258.1"/>
    <property type="molecule type" value="Genomic_DNA"/>
</dbReference>
<name>A0A4U5NJD4_STECR</name>
<dbReference type="AlphaFoldDB" id="A0A4U5NJD4"/>
<keyword evidence="6" id="KW-1185">Reference proteome</keyword>
<evidence type="ECO:0000256" key="2">
    <source>
        <dbReference type="ARBA" id="ARBA00022833"/>
    </source>
</evidence>
<evidence type="ECO:0000313" key="5">
    <source>
        <dbReference type="EMBL" id="TKR83258.1"/>
    </source>
</evidence>
<keyword evidence="2" id="KW-0862">Zinc</keyword>
<keyword evidence="1 3" id="KW-0479">Metal-binding</keyword>
<reference evidence="5 6" key="1">
    <citation type="journal article" date="2015" name="Genome Biol.">
        <title>Comparative genomics of Steinernema reveals deeply conserved gene regulatory networks.</title>
        <authorList>
            <person name="Dillman A.R."/>
            <person name="Macchietto M."/>
            <person name="Porter C.F."/>
            <person name="Rogers A."/>
            <person name="Williams B."/>
            <person name="Antoshechkin I."/>
            <person name="Lee M.M."/>
            <person name="Goodwin Z."/>
            <person name="Lu X."/>
            <person name="Lewis E.E."/>
            <person name="Goodrich-Blair H."/>
            <person name="Stock S.P."/>
            <person name="Adams B.J."/>
            <person name="Sternberg P.W."/>
            <person name="Mortazavi A."/>
        </authorList>
    </citation>
    <scope>NUCLEOTIDE SEQUENCE [LARGE SCALE GENOMIC DNA]</scope>
    <source>
        <strain evidence="5 6">ALL</strain>
    </source>
</reference>
<dbReference type="InterPro" id="IPR013083">
    <property type="entry name" value="Znf_RING/FYVE/PHD"/>
</dbReference>
<dbReference type="Gene3D" id="3.30.40.10">
    <property type="entry name" value="Zinc/RING finger domain, C3HC4 (zinc finger)"/>
    <property type="match status" value="1"/>
</dbReference>
<dbReference type="InterPro" id="IPR001841">
    <property type="entry name" value="Znf_RING"/>
</dbReference>